<protein>
    <submittedName>
        <fullName evidence="1">Uncharacterized protein</fullName>
    </submittedName>
</protein>
<dbReference type="AlphaFoldDB" id="A0A150J3K9"/>
<dbReference type="SUPFAM" id="SSF46785">
    <property type="entry name" value="Winged helix' DNA-binding domain"/>
    <property type="match status" value="1"/>
</dbReference>
<dbReference type="InterPro" id="IPR036390">
    <property type="entry name" value="WH_DNA-bd_sf"/>
</dbReference>
<sequence length="148" mass="16912">MAVSRSCPMRIVVRDLDAPFEDSPSGYIEWVCESLGIVTGRDVNKTAITVFKVIVEKSDYRYGISSTELADELSMSRGAVINQLNKLIECGLIRRSGRNYTLRGGNLTRTMMEIRGDFDRLFERLEKAATYMDNFFGFPMENKIYRKS</sequence>
<dbReference type="CDD" id="cd00090">
    <property type="entry name" value="HTH_ARSR"/>
    <property type="match status" value="1"/>
</dbReference>
<proteinExistence type="predicted"/>
<reference evidence="1 2" key="1">
    <citation type="journal article" date="2016" name="ISME J.">
        <title>Chasing the elusive Euryarchaeota class WSA2: genomes reveal a uniquely fastidious methyl-reducing methanogen.</title>
        <authorList>
            <person name="Nobu M.K."/>
            <person name="Narihiro T."/>
            <person name="Kuroda K."/>
            <person name="Mei R."/>
            <person name="Liu W.T."/>
        </authorList>
    </citation>
    <scope>NUCLEOTIDE SEQUENCE [LARGE SCALE GENOMIC DNA]</scope>
    <source>
        <strain evidence="1">U1lsi0528_Bin055</strain>
    </source>
</reference>
<accession>A0A150J3K9</accession>
<dbReference type="InterPro" id="IPR011991">
    <property type="entry name" value="ArsR-like_HTH"/>
</dbReference>
<organism evidence="1 2">
    <name type="scientific">Candidatus Methanofastidiosum methylothiophilum</name>
    <dbReference type="NCBI Taxonomy" id="1705564"/>
    <lineage>
        <taxon>Archaea</taxon>
        <taxon>Methanobacteriati</taxon>
        <taxon>Methanobacteriota</taxon>
        <taxon>Stenosarchaea group</taxon>
        <taxon>Candidatus Methanofastidiosia</taxon>
        <taxon>Candidatus Methanofastidiosales</taxon>
        <taxon>Candidatus Methanofastidiosaceae</taxon>
        <taxon>Candidatus Methanofastidiosum</taxon>
    </lineage>
</organism>
<dbReference type="Proteomes" id="UP000075398">
    <property type="component" value="Unassembled WGS sequence"/>
</dbReference>
<dbReference type="InterPro" id="IPR036388">
    <property type="entry name" value="WH-like_DNA-bd_sf"/>
</dbReference>
<comment type="caution">
    <text evidence="1">The sequence shown here is derived from an EMBL/GenBank/DDBJ whole genome shotgun (WGS) entry which is preliminary data.</text>
</comment>
<dbReference type="Gene3D" id="1.10.10.10">
    <property type="entry name" value="Winged helix-like DNA-binding domain superfamily/Winged helix DNA-binding domain"/>
    <property type="match status" value="1"/>
</dbReference>
<dbReference type="EMBL" id="LNGC01000046">
    <property type="protein sequence ID" value="KYC51801.1"/>
    <property type="molecule type" value="Genomic_DNA"/>
</dbReference>
<dbReference type="Pfam" id="PF13412">
    <property type="entry name" value="HTH_24"/>
    <property type="match status" value="1"/>
</dbReference>
<gene>
    <name evidence="1" type="ORF">AMQ22_01159</name>
</gene>
<name>A0A150J3K9_9EURY</name>
<evidence type="ECO:0000313" key="2">
    <source>
        <dbReference type="Proteomes" id="UP000075398"/>
    </source>
</evidence>
<evidence type="ECO:0000313" key="1">
    <source>
        <dbReference type="EMBL" id="KYC51801.1"/>
    </source>
</evidence>